<feature type="compositionally biased region" description="Acidic residues" evidence="3">
    <location>
        <begin position="295"/>
        <end position="313"/>
    </location>
</feature>
<evidence type="ECO:0000313" key="5">
    <source>
        <dbReference type="Proteomes" id="UP001488838"/>
    </source>
</evidence>
<comment type="caution">
    <text evidence="4">The sequence shown here is derived from an EMBL/GenBank/DDBJ whole genome shotgun (WGS) entry which is preliminary data.</text>
</comment>
<reference evidence="4 5" key="1">
    <citation type="journal article" date="2023" name="bioRxiv">
        <title>Conserved and derived expression patterns and positive selection on dental genes reveal complex evolutionary context of ever-growing rodent molars.</title>
        <authorList>
            <person name="Calamari Z.T."/>
            <person name="Song A."/>
            <person name="Cohen E."/>
            <person name="Akter M."/>
            <person name="Roy R.D."/>
            <person name="Hallikas O."/>
            <person name="Christensen M.M."/>
            <person name="Li P."/>
            <person name="Marangoni P."/>
            <person name="Jernvall J."/>
            <person name="Klein O.D."/>
        </authorList>
    </citation>
    <scope>NUCLEOTIDE SEQUENCE [LARGE SCALE GENOMIC DNA]</scope>
    <source>
        <strain evidence="4">V071</strain>
    </source>
</reference>
<evidence type="ECO:0000256" key="2">
    <source>
        <dbReference type="RuleBase" id="RU000487"/>
    </source>
</evidence>
<proteinExistence type="inferred from homology"/>
<dbReference type="InterPro" id="IPR043129">
    <property type="entry name" value="ATPase_NBD"/>
</dbReference>
<gene>
    <name evidence="4" type="ORF">U0070_020335</name>
</gene>
<dbReference type="AlphaFoldDB" id="A0AAW0H7B3"/>
<feature type="non-terminal residue" evidence="4">
    <location>
        <position position="1"/>
    </location>
</feature>
<dbReference type="FunFam" id="3.30.420.40:FF:000050">
    <property type="entry name" value="Actin, alpha skeletal muscle"/>
    <property type="match status" value="1"/>
</dbReference>
<dbReference type="Proteomes" id="UP001488838">
    <property type="component" value="Unassembled WGS sequence"/>
</dbReference>
<feature type="region of interest" description="Disordered" evidence="3">
    <location>
        <begin position="290"/>
        <end position="313"/>
    </location>
</feature>
<keyword evidence="5" id="KW-1185">Reference proteome</keyword>
<dbReference type="Gene3D" id="3.30.420.40">
    <property type="match status" value="2"/>
</dbReference>
<organism evidence="4 5">
    <name type="scientific">Myodes glareolus</name>
    <name type="common">Bank vole</name>
    <name type="synonym">Clethrionomys glareolus</name>
    <dbReference type="NCBI Taxonomy" id="447135"/>
    <lineage>
        <taxon>Eukaryota</taxon>
        <taxon>Metazoa</taxon>
        <taxon>Chordata</taxon>
        <taxon>Craniata</taxon>
        <taxon>Vertebrata</taxon>
        <taxon>Euteleostomi</taxon>
        <taxon>Mammalia</taxon>
        <taxon>Eutheria</taxon>
        <taxon>Euarchontoglires</taxon>
        <taxon>Glires</taxon>
        <taxon>Rodentia</taxon>
        <taxon>Myomorpha</taxon>
        <taxon>Muroidea</taxon>
        <taxon>Cricetidae</taxon>
        <taxon>Arvicolinae</taxon>
        <taxon>Myodes</taxon>
    </lineage>
</organism>
<evidence type="ECO:0000313" key="4">
    <source>
        <dbReference type="EMBL" id="KAK7797361.1"/>
    </source>
</evidence>
<comment type="similarity">
    <text evidence="1 2">Belongs to the actin family.</text>
</comment>
<protein>
    <submittedName>
        <fullName evidence="4">Uncharacterized protein</fullName>
    </submittedName>
</protein>
<dbReference type="SUPFAM" id="SSF53067">
    <property type="entry name" value="Actin-like ATPase domain"/>
    <property type="match status" value="2"/>
</dbReference>
<dbReference type="EMBL" id="JBBHLL010000848">
    <property type="protein sequence ID" value="KAK7797361.1"/>
    <property type="molecule type" value="Genomic_DNA"/>
</dbReference>
<dbReference type="SMART" id="SM00268">
    <property type="entry name" value="ACTIN"/>
    <property type="match status" value="1"/>
</dbReference>
<dbReference type="PANTHER" id="PTHR11937">
    <property type="entry name" value="ACTIN"/>
    <property type="match status" value="1"/>
</dbReference>
<accession>A0AAW0H7B3</accession>
<evidence type="ECO:0000256" key="3">
    <source>
        <dbReference type="SAM" id="MobiDB-lite"/>
    </source>
</evidence>
<sequence length="313" mass="35489">ISLEQTFNLDDAISLQLVVDNGFGMCRTSFMGDNAPWANFCNVGCLRHMRMMYSTVTNWEDMEKTLHHIFYNNLHVAPDEHPMLPTETPLSPESNCKKTTQNMFEIFNTLAFSPYAILHLNLTDYDLTDYLMKILTEPVGNRARHQGEAVLCCCRLRARDSLLLPRVEQLVMAKSSLLATSGSVALRLSSSLPSWIRNPVQPNKTTFSSIMKCDINIHKDLNANKVLSGSTTMYADISDQIQKIIPLPPSTMKHKYGSASRSRKVKLYFSAPFACGKSHFQEMGHREEAGMFYSDNDDEENRVGEDEEDDTRQ</sequence>
<name>A0AAW0H7B3_MYOGA</name>
<feature type="non-terminal residue" evidence="4">
    <location>
        <position position="313"/>
    </location>
</feature>
<dbReference type="Pfam" id="PF00022">
    <property type="entry name" value="Actin"/>
    <property type="match status" value="1"/>
</dbReference>
<evidence type="ECO:0000256" key="1">
    <source>
        <dbReference type="ARBA" id="ARBA00006752"/>
    </source>
</evidence>
<dbReference type="InterPro" id="IPR004000">
    <property type="entry name" value="Actin"/>
</dbReference>